<proteinExistence type="predicted"/>
<evidence type="ECO:0000313" key="1">
    <source>
        <dbReference type="EMBL" id="QKR00167.1"/>
    </source>
</evidence>
<dbReference type="EMBL" id="CP049074">
    <property type="protein sequence ID" value="QKR00167.1"/>
    <property type="molecule type" value="Genomic_DNA"/>
</dbReference>
<keyword evidence="2" id="KW-1185">Reference proteome</keyword>
<sequence>MDRLELLNRALVEGGFTPKSFQTIERGVRVKLFEHSFLDLMDSGIVLIYVSKSINCEDVLLVRDRIKLFLPRLRSLDIVAGVEVFANGCFLSLLKKFSRKLDLERIDGLQINLVRQEYFRMLKIMHLLNSVGSNLE</sequence>
<dbReference type="RefSeq" id="WP_174630889.1">
    <property type="nucleotide sequence ID" value="NZ_CP049074.1"/>
</dbReference>
<reference evidence="1 2" key="1">
    <citation type="submission" date="2020-02" db="EMBL/GenBank/DDBJ databases">
        <title>Comparative genome analysis reveals the metabolism and evolution of the thermophilic archaeal genus Metallosphaera.</title>
        <authorList>
            <person name="Jiang C."/>
        </authorList>
    </citation>
    <scope>NUCLEOTIDE SEQUENCE [LARGE SCALE GENOMIC DNA]</scope>
    <source>
        <strain evidence="1 2">Ric-A</strain>
    </source>
</reference>
<dbReference type="GeneID" id="55641700"/>
<evidence type="ECO:0000313" key="2">
    <source>
        <dbReference type="Proteomes" id="UP000509301"/>
    </source>
</evidence>
<dbReference type="OrthoDB" id="34584at2157"/>
<dbReference type="KEGG" id="mten:GWK48_07085"/>
<gene>
    <name evidence="1" type="ORF">GWK48_07085</name>
</gene>
<protein>
    <submittedName>
        <fullName evidence="1">Uncharacterized protein</fullName>
    </submittedName>
</protein>
<dbReference type="Proteomes" id="UP000509301">
    <property type="component" value="Chromosome"/>
</dbReference>
<organism evidence="1 2">
    <name type="scientific">Metallosphaera tengchongensis</name>
    <dbReference type="NCBI Taxonomy" id="1532350"/>
    <lineage>
        <taxon>Archaea</taxon>
        <taxon>Thermoproteota</taxon>
        <taxon>Thermoprotei</taxon>
        <taxon>Sulfolobales</taxon>
        <taxon>Sulfolobaceae</taxon>
        <taxon>Metallosphaera</taxon>
    </lineage>
</organism>
<dbReference type="AlphaFoldDB" id="A0A6N0NVD6"/>
<name>A0A6N0NVD6_9CREN</name>
<accession>A0A6N0NVD6</accession>